<organism evidence="2 3">
    <name type="scientific">Vigna mungo</name>
    <name type="common">Black gram</name>
    <name type="synonym">Phaseolus mungo</name>
    <dbReference type="NCBI Taxonomy" id="3915"/>
    <lineage>
        <taxon>Eukaryota</taxon>
        <taxon>Viridiplantae</taxon>
        <taxon>Streptophyta</taxon>
        <taxon>Embryophyta</taxon>
        <taxon>Tracheophyta</taxon>
        <taxon>Spermatophyta</taxon>
        <taxon>Magnoliopsida</taxon>
        <taxon>eudicotyledons</taxon>
        <taxon>Gunneridae</taxon>
        <taxon>Pentapetalae</taxon>
        <taxon>rosids</taxon>
        <taxon>fabids</taxon>
        <taxon>Fabales</taxon>
        <taxon>Fabaceae</taxon>
        <taxon>Papilionoideae</taxon>
        <taxon>50 kb inversion clade</taxon>
        <taxon>NPAAA clade</taxon>
        <taxon>indigoferoid/millettioid clade</taxon>
        <taxon>Phaseoleae</taxon>
        <taxon>Vigna</taxon>
    </lineage>
</organism>
<dbReference type="Proteomes" id="UP001374535">
    <property type="component" value="Chromosome 6"/>
</dbReference>
<proteinExistence type="predicted"/>
<feature type="compositionally biased region" description="Acidic residues" evidence="1">
    <location>
        <begin position="52"/>
        <end position="62"/>
    </location>
</feature>
<sequence>MKKLEDLLLFHTTQDQNLKKALLREIRSLKVICLGIREDASEIKEHLNLENQNEEEADEEELGKEGSTPDESVVMQEEENEDEDVTEESNSDMLLKTYMKKKNKQKI</sequence>
<name>A0AAQ3RW91_VIGMU</name>
<protein>
    <submittedName>
        <fullName evidence="2">Uncharacterized protein</fullName>
    </submittedName>
</protein>
<feature type="compositionally biased region" description="Acidic residues" evidence="1">
    <location>
        <begin position="76"/>
        <end position="90"/>
    </location>
</feature>
<evidence type="ECO:0000313" key="3">
    <source>
        <dbReference type="Proteomes" id="UP001374535"/>
    </source>
</evidence>
<feature type="region of interest" description="Disordered" evidence="1">
    <location>
        <begin position="47"/>
        <end position="107"/>
    </location>
</feature>
<reference evidence="2 3" key="1">
    <citation type="journal article" date="2023" name="Life. Sci Alliance">
        <title>Evolutionary insights into 3D genome organization and epigenetic landscape of Vigna mungo.</title>
        <authorList>
            <person name="Junaid A."/>
            <person name="Singh B."/>
            <person name="Bhatia S."/>
        </authorList>
    </citation>
    <scope>NUCLEOTIDE SEQUENCE [LARGE SCALE GENOMIC DNA]</scope>
    <source>
        <strain evidence="2">Urdbean</strain>
    </source>
</reference>
<feature type="compositionally biased region" description="Basic residues" evidence="1">
    <location>
        <begin position="98"/>
        <end position="107"/>
    </location>
</feature>
<evidence type="ECO:0000256" key="1">
    <source>
        <dbReference type="SAM" id="MobiDB-lite"/>
    </source>
</evidence>
<dbReference type="AlphaFoldDB" id="A0AAQ3RW91"/>
<accession>A0AAQ3RW91</accession>
<keyword evidence="3" id="KW-1185">Reference proteome</keyword>
<dbReference type="EMBL" id="CP144695">
    <property type="protein sequence ID" value="WVZ06949.1"/>
    <property type="molecule type" value="Genomic_DNA"/>
</dbReference>
<gene>
    <name evidence="2" type="ORF">V8G54_020295</name>
</gene>
<evidence type="ECO:0000313" key="2">
    <source>
        <dbReference type="EMBL" id="WVZ06949.1"/>
    </source>
</evidence>